<proteinExistence type="inferred from homology"/>
<dbReference type="InterPro" id="IPR008048">
    <property type="entry name" value="MCM5"/>
</dbReference>
<dbReference type="Gene3D" id="2.40.50.140">
    <property type="entry name" value="Nucleic acid-binding proteins"/>
    <property type="match status" value="1"/>
</dbReference>
<dbReference type="SUPFAM" id="SSF50249">
    <property type="entry name" value="Nucleic acid-binding proteins"/>
    <property type="match status" value="1"/>
</dbReference>
<dbReference type="GO" id="GO:0005634">
    <property type="term" value="C:nucleus"/>
    <property type="evidence" value="ECO:0007669"/>
    <property type="project" value="UniProtKB-SubCell"/>
</dbReference>
<evidence type="ECO:0000256" key="4">
    <source>
        <dbReference type="ARBA" id="ARBA00022705"/>
    </source>
</evidence>
<keyword evidence="17" id="KW-1185">Reference proteome</keyword>
<feature type="transmembrane region" description="Helical" evidence="14">
    <location>
        <begin position="1008"/>
        <end position="1028"/>
    </location>
</feature>
<dbReference type="GO" id="GO:0003688">
    <property type="term" value="F:DNA replication origin binding"/>
    <property type="evidence" value="ECO:0007669"/>
    <property type="project" value="InterPro"/>
</dbReference>
<dbReference type="InterPro" id="IPR018525">
    <property type="entry name" value="MCM_CS"/>
</dbReference>
<dbReference type="InterPro" id="IPR041562">
    <property type="entry name" value="MCM_lid"/>
</dbReference>
<dbReference type="GO" id="GO:0016887">
    <property type="term" value="F:ATP hydrolysis activity"/>
    <property type="evidence" value="ECO:0007669"/>
    <property type="project" value="RHEA"/>
</dbReference>
<evidence type="ECO:0000256" key="2">
    <source>
        <dbReference type="ARBA" id="ARBA00008010"/>
    </source>
</evidence>
<dbReference type="OrthoDB" id="10036721at2759"/>
<evidence type="ECO:0000256" key="10">
    <source>
        <dbReference type="ARBA" id="ARBA00023242"/>
    </source>
</evidence>
<keyword evidence="14" id="KW-0812">Transmembrane</keyword>
<dbReference type="EC" id="3.6.4.12" evidence="3"/>
<dbReference type="GO" id="GO:0000727">
    <property type="term" value="P:double-strand break repair via break-induced replication"/>
    <property type="evidence" value="ECO:0007669"/>
    <property type="project" value="TreeGrafter"/>
</dbReference>
<evidence type="ECO:0000256" key="9">
    <source>
        <dbReference type="ARBA" id="ARBA00023125"/>
    </source>
</evidence>
<keyword evidence="10" id="KW-0539">Nucleus</keyword>
<evidence type="ECO:0000256" key="5">
    <source>
        <dbReference type="ARBA" id="ARBA00022741"/>
    </source>
</evidence>
<dbReference type="Pfam" id="PF17207">
    <property type="entry name" value="MCM_OB"/>
    <property type="match status" value="1"/>
</dbReference>
<feature type="transmembrane region" description="Helical" evidence="14">
    <location>
        <begin position="917"/>
        <end position="938"/>
    </location>
</feature>
<reference evidence="16 17" key="1">
    <citation type="submission" date="2015-01" db="EMBL/GenBank/DDBJ databases">
        <title>Evolution of Trichinella species and genotypes.</title>
        <authorList>
            <person name="Korhonen P.K."/>
            <person name="Edoardo P."/>
            <person name="Giuseppe L.R."/>
            <person name="Gasser R.B."/>
        </authorList>
    </citation>
    <scope>NUCLEOTIDE SEQUENCE [LARGE SCALE GENOMIC DNA]</scope>
    <source>
        <strain evidence="16">ISS417</strain>
    </source>
</reference>
<keyword evidence="14" id="KW-0472">Membrane</keyword>
<accession>A0A0V0U6L2</accession>
<dbReference type="Gene3D" id="3.30.1640.10">
    <property type="entry name" value="mini-chromosome maintenance (MCM) complex, chain A, domain 1"/>
    <property type="match status" value="1"/>
</dbReference>
<keyword evidence="7" id="KW-0347">Helicase</keyword>
<evidence type="ECO:0000313" key="17">
    <source>
        <dbReference type="Proteomes" id="UP000055048"/>
    </source>
</evidence>
<keyword evidence="8 13" id="KW-0067">ATP-binding</keyword>
<keyword evidence="14" id="KW-1133">Transmembrane helix</keyword>
<evidence type="ECO:0000256" key="8">
    <source>
        <dbReference type="ARBA" id="ARBA00022840"/>
    </source>
</evidence>
<keyword evidence="5 13" id="KW-0547">Nucleotide-binding</keyword>
<evidence type="ECO:0000256" key="7">
    <source>
        <dbReference type="ARBA" id="ARBA00022806"/>
    </source>
</evidence>
<dbReference type="Gene3D" id="2.20.28.10">
    <property type="match status" value="1"/>
</dbReference>
<gene>
    <name evidence="16" type="primary">mcm5-a</name>
    <name evidence="16" type="ORF">T05_13671</name>
</gene>
<name>A0A0V0U6L2_9BILA</name>
<feature type="transmembrane region" description="Helical" evidence="14">
    <location>
        <begin position="834"/>
        <end position="853"/>
    </location>
</feature>
<feature type="transmembrane region" description="Helical" evidence="14">
    <location>
        <begin position="1078"/>
        <end position="1095"/>
    </location>
</feature>
<comment type="caution">
    <text evidence="16">The sequence shown here is derived from an EMBL/GenBank/DDBJ whole genome shotgun (WGS) entry which is preliminary data.</text>
</comment>
<dbReference type="GO" id="GO:0017116">
    <property type="term" value="F:single-stranded DNA helicase activity"/>
    <property type="evidence" value="ECO:0007669"/>
    <property type="project" value="TreeGrafter"/>
</dbReference>
<dbReference type="InterPro" id="IPR012340">
    <property type="entry name" value="NA-bd_OB-fold"/>
</dbReference>
<dbReference type="GO" id="GO:0043138">
    <property type="term" value="F:3'-5' DNA helicase activity"/>
    <property type="evidence" value="ECO:0007669"/>
    <property type="project" value="TreeGrafter"/>
</dbReference>
<dbReference type="FunFam" id="3.40.50.300:FF:000929">
    <property type="entry name" value="DNA helicase"/>
    <property type="match status" value="1"/>
</dbReference>
<dbReference type="InterPro" id="IPR054125">
    <property type="entry name" value="MCM5_C"/>
</dbReference>
<dbReference type="Pfam" id="PF00493">
    <property type="entry name" value="MCM"/>
    <property type="match status" value="1"/>
</dbReference>
<dbReference type="CDD" id="cd17756">
    <property type="entry name" value="MCM5"/>
    <property type="match status" value="1"/>
</dbReference>
<dbReference type="Pfam" id="PF14551">
    <property type="entry name" value="MCM_N"/>
    <property type="match status" value="1"/>
</dbReference>
<evidence type="ECO:0000256" key="3">
    <source>
        <dbReference type="ARBA" id="ARBA00012551"/>
    </source>
</evidence>
<dbReference type="EMBL" id="JYDJ01000050">
    <property type="protein sequence ID" value="KRX46906.1"/>
    <property type="molecule type" value="Genomic_DNA"/>
</dbReference>
<dbReference type="PANTHER" id="PTHR11630">
    <property type="entry name" value="DNA REPLICATION LICENSING FACTOR MCM FAMILY MEMBER"/>
    <property type="match status" value="1"/>
</dbReference>
<evidence type="ECO:0000259" key="15">
    <source>
        <dbReference type="PROSITE" id="PS50051"/>
    </source>
</evidence>
<keyword evidence="9 13" id="KW-0238">DNA-binding</keyword>
<protein>
    <recommendedName>
        <fullName evidence="3">DNA helicase</fullName>
        <ecNumber evidence="3">3.6.4.12</ecNumber>
    </recommendedName>
</protein>
<dbReference type="InterPro" id="IPR027417">
    <property type="entry name" value="P-loop_NTPase"/>
</dbReference>
<dbReference type="GO" id="GO:0006270">
    <property type="term" value="P:DNA replication initiation"/>
    <property type="evidence" value="ECO:0007669"/>
    <property type="project" value="InterPro"/>
</dbReference>
<dbReference type="Proteomes" id="UP000055048">
    <property type="component" value="Unassembled WGS sequence"/>
</dbReference>
<dbReference type="PRINTS" id="PR01661">
    <property type="entry name" value="MCMPROTEIN5"/>
</dbReference>
<feature type="transmembrane region" description="Helical" evidence="14">
    <location>
        <begin position="969"/>
        <end position="987"/>
    </location>
</feature>
<keyword evidence="6" id="KW-0378">Hydrolase</keyword>
<sequence>MSGFDRAEIQYSGQDEQKRLELALTEEGTLKFAKSKFKNFIREFNYGSFAHIYRESLRNHCKLGKMYLEVRLQDMRSYNSDLAYIFQKNPTEVLPMFEEVTKDVAEETTYQGSSEVNTLPNMQVIITSDENSQPVRSLQSKQISKVVKLRGIIVSTSQVRCKATSISIQCRNCQLTVNNISMQPGFDGYALPRRCNSNQIGQQQKCPVDPFVILPDKCRCIDFQVLKLQECPEDVPHGELPRHMVLYCDRWQFRFRYLTDRVAPGNKVSVLGIYCIRKQHKMTRREKAGKPSAGLRQPYIRVIGIEVESSGLGRTAPHALLLPEDEKQMRELAAQPDIYERIAKSIAPSIYGSEDVKKAIACLLFGGSRKRLPDGLMRRGDINVLLLGDPGMAKSQLLKFVEKVSPIGIYTSGKGSSAAGLTASIVRDASSRSFVMEGGAMVLADGGVVCIDEFDKMREDDRVAIHEAMEQQTISIAKAGITTTLNSRCAVLAAANSVYGRWDATKGDDNIDFMPTILSRFDTIFVIRDVHSETRDLALAKHVISVHVGADSEAVRDEEATDGEIPLATLKKYIAFCRTRCGPRLNRSATRKLIHSYTRMRNVPVAQQQKDLHIAYQKSSIPITVRQLEALIRIAEALAKMELSPYATDRHVDEALRLFQVSTLAAASQGTLSGGLWILCFPLVLYIRMTCLFLGTCCFSGVEGFSTKEDQEQFIRIERQIRKRFPVGTQVAEHVVIQDFITQGYQEATIRKVIYAMVRRGDLHHRLQRKMLYRKSEMMEKSFYKVNVTDHFELPMQSASFVTIVRQVGGVLTISAVTFIEAVFLSRRRFNAEMILLAAYFFALQLNGIGYLLNGIRFSNLRKRNYFPMVPVKECLLTHPDVTLSYFNYTLRPFLLVYLAVDRMCAVLLEVKNMKKVTTYGVISVYVLSLFYVIGAWIETFLLRSDCMIKQNCIYWSAVPWYHQKFQKYMHIFGLFAAVAIVIMALLRAYVKRRKEVHCTTWSFANDYLAVTSRLSVIVFSEFIFRGLPLLWGCFVTRTISMYTVRMTLYVFSDIIEAFYGVLYCYINKDLRESIVSLCRLFGVVLFLLIALKLLKVA</sequence>
<dbReference type="InterPro" id="IPR031327">
    <property type="entry name" value="MCM"/>
</dbReference>
<comment type="similarity">
    <text evidence="2 13">Belongs to the MCM family.</text>
</comment>
<dbReference type="AlphaFoldDB" id="A0A0V0U6L2"/>
<dbReference type="InterPro" id="IPR001208">
    <property type="entry name" value="MCM_dom"/>
</dbReference>
<dbReference type="PROSITE" id="PS00847">
    <property type="entry name" value="MCM_1"/>
    <property type="match status" value="1"/>
</dbReference>
<dbReference type="PROSITE" id="PS50051">
    <property type="entry name" value="MCM_2"/>
    <property type="match status" value="1"/>
</dbReference>
<dbReference type="GO" id="GO:0003697">
    <property type="term" value="F:single-stranded DNA binding"/>
    <property type="evidence" value="ECO:0007669"/>
    <property type="project" value="TreeGrafter"/>
</dbReference>
<dbReference type="SUPFAM" id="SSF52540">
    <property type="entry name" value="P-loop containing nucleoside triphosphate hydrolases"/>
    <property type="match status" value="1"/>
</dbReference>
<feature type="transmembrane region" description="Helical" evidence="14">
    <location>
        <begin position="804"/>
        <end position="825"/>
    </location>
</feature>
<evidence type="ECO:0000256" key="11">
    <source>
        <dbReference type="ARBA" id="ARBA00023306"/>
    </source>
</evidence>
<comment type="subcellular location">
    <subcellularLocation>
        <location evidence="1">Nucleus</location>
    </subcellularLocation>
</comment>
<evidence type="ECO:0000256" key="13">
    <source>
        <dbReference type="RuleBase" id="RU004070"/>
    </source>
</evidence>
<dbReference type="InterPro" id="IPR033762">
    <property type="entry name" value="MCM_OB"/>
</dbReference>
<dbReference type="SMART" id="SM00350">
    <property type="entry name" value="MCM"/>
    <property type="match status" value="1"/>
</dbReference>
<dbReference type="PRINTS" id="PR01657">
    <property type="entry name" value="MCMFAMILY"/>
</dbReference>
<evidence type="ECO:0000256" key="1">
    <source>
        <dbReference type="ARBA" id="ARBA00004123"/>
    </source>
</evidence>
<keyword evidence="4" id="KW-0235">DNA replication</keyword>
<comment type="catalytic activity">
    <reaction evidence="12">
        <text>ATP + H2O = ADP + phosphate + H(+)</text>
        <dbReference type="Rhea" id="RHEA:13065"/>
        <dbReference type="ChEBI" id="CHEBI:15377"/>
        <dbReference type="ChEBI" id="CHEBI:15378"/>
        <dbReference type="ChEBI" id="CHEBI:30616"/>
        <dbReference type="ChEBI" id="CHEBI:43474"/>
        <dbReference type="ChEBI" id="CHEBI:456216"/>
        <dbReference type="EC" id="3.6.4.12"/>
    </reaction>
    <physiologicalReaction direction="left-to-right" evidence="12">
        <dbReference type="Rhea" id="RHEA:13066"/>
    </physiologicalReaction>
</comment>
<dbReference type="PANTHER" id="PTHR11630:SF42">
    <property type="entry name" value="DNA REPLICATION LICENSING FACTOR MCM5"/>
    <property type="match status" value="1"/>
</dbReference>
<keyword evidence="11" id="KW-0131">Cell cycle</keyword>
<dbReference type="Gene3D" id="3.40.50.300">
    <property type="entry name" value="P-loop containing nucleotide triphosphate hydrolases"/>
    <property type="match status" value="1"/>
</dbReference>
<dbReference type="Pfam" id="PF17855">
    <property type="entry name" value="MCM_lid"/>
    <property type="match status" value="1"/>
</dbReference>
<feature type="transmembrane region" description="Helical" evidence="14">
    <location>
        <begin position="1048"/>
        <end position="1066"/>
    </location>
</feature>
<evidence type="ECO:0000313" key="16">
    <source>
        <dbReference type="EMBL" id="KRX46906.1"/>
    </source>
</evidence>
<dbReference type="InterPro" id="IPR027925">
    <property type="entry name" value="MCM_N"/>
</dbReference>
<dbReference type="Pfam" id="PF21933">
    <property type="entry name" value="MCM5_C"/>
    <property type="match status" value="1"/>
</dbReference>
<dbReference type="GO" id="GO:0042555">
    <property type="term" value="C:MCM complex"/>
    <property type="evidence" value="ECO:0007669"/>
    <property type="project" value="InterPro"/>
</dbReference>
<evidence type="ECO:0000256" key="6">
    <source>
        <dbReference type="ARBA" id="ARBA00022801"/>
    </source>
</evidence>
<organism evidence="16 17">
    <name type="scientific">Trichinella murrelli</name>
    <dbReference type="NCBI Taxonomy" id="144512"/>
    <lineage>
        <taxon>Eukaryota</taxon>
        <taxon>Metazoa</taxon>
        <taxon>Ecdysozoa</taxon>
        <taxon>Nematoda</taxon>
        <taxon>Enoplea</taxon>
        <taxon>Dorylaimia</taxon>
        <taxon>Trichinellida</taxon>
        <taxon>Trichinellidae</taxon>
        <taxon>Trichinella</taxon>
    </lineage>
</organism>
<evidence type="ECO:0000256" key="12">
    <source>
        <dbReference type="ARBA" id="ARBA00048432"/>
    </source>
</evidence>
<feature type="non-terminal residue" evidence="16">
    <location>
        <position position="1098"/>
    </location>
</feature>
<evidence type="ECO:0000256" key="14">
    <source>
        <dbReference type="SAM" id="Phobius"/>
    </source>
</evidence>
<dbReference type="GO" id="GO:0005524">
    <property type="term" value="F:ATP binding"/>
    <property type="evidence" value="ECO:0007669"/>
    <property type="project" value="UniProtKB-KW"/>
</dbReference>
<dbReference type="STRING" id="144512.A0A0V0U6L2"/>
<feature type="domain" description="MCM C-terminal AAA(+) ATPase" evidence="15">
    <location>
        <begin position="338"/>
        <end position="543"/>
    </location>
</feature>
<dbReference type="FunFam" id="2.20.28.10:FF:000005">
    <property type="entry name" value="DNA helicase"/>
    <property type="match status" value="1"/>
</dbReference>